<dbReference type="Proteomes" id="UP001383192">
    <property type="component" value="Unassembled WGS sequence"/>
</dbReference>
<evidence type="ECO:0000313" key="2">
    <source>
        <dbReference type="Proteomes" id="UP001383192"/>
    </source>
</evidence>
<organism evidence="1 2">
    <name type="scientific">Paramarasmius palmivorus</name>
    <dbReference type="NCBI Taxonomy" id="297713"/>
    <lineage>
        <taxon>Eukaryota</taxon>
        <taxon>Fungi</taxon>
        <taxon>Dikarya</taxon>
        <taxon>Basidiomycota</taxon>
        <taxon>Agaricomycotina</taxon>
        <taxon>Agaricomycetes</taxon>
        <taxon>Agaricomycetidae</taxon>
        <taxon>Agaricales</taxon>
        <taxon>Marasmiineae</taxon>
        <taxon>Marasmiaceae</taxon>
        <taxon>Paramarasmius</taxon>
    </lineage>
</organism>
<dbReference type="EMBL" id="JAYKXP010000009">
    <property type="protein sequence ID" value="KAK7054520.1"/>
    <property type="molecule type" value="Genomic_DNA"/>
</dbReference>
<protein>
    <submittedName>
        <fullName evidence="1">Uncharacterized protein</fullName>
    </submittedName>
</protein>
<gene>
    <name evidence="1" type="ORF">VNI00_003718</name>
</gene>
<keyword evidence="2" id="KW-1185">Reference proteome</keyword>
<dbReference type="AlphaFoldDB" id="A0AAW0DSA7"/>
<comment type="caution">
    <text evidence="1">The sequence shown here is derived from an EMBL/GenBank/DDBJ whole genome shotgun (WGS) entry which is preliminary data.</text>
</comment>
<proteinExistence type="predicted"/>
<sequence>MPQKTPAIFEVLKVLRTLCNWRSQTLWSFDSLETQKPCIMMESHCADSPGYEDDFIGGTDFSKEECCSFPYPLLEEVD</sequence>
<reference evidence="1 2" key="1">
    <citation type="submission" date="2024-01" db="EMBL/GenBank/DDBJ databases">
        <title>A draft genome for a cacao thread blight-causing isolate of Paramarasmius palmivorus.</title>
        <authorList>
            <person name="Baruah I.K."/>
            <person name="Bukari Y."/>
            <person name="Amoako-Attah I."/>
            <person name="Meinhardt L.W."/>
            <person name="Bailey B.A."/>
            <person name="Cohen S.P."/>
        </authorList>
    </citation>
    <scope>NUCLEOTIDE SEQUENCE [LARGE SCALE GENOMIC DNA]</scope>
    <source>
        <strain evidence="1 2">GH-12</strain>
    </source>
</reference>
<accession>A0AAW0DSA7</accession>
<name>A0AAW0DSA7_9AGAR</name>
<evidence type="ECO:0000313" key="1">
    <source>
        <dbReference type="EMBL" id="KAK7054520.1"/>
    </source>
</evidence>